<feature type="domain" description="DUF4005" evidence="6">
    <location>
        <begin position="684"/>
        <end position="751"/>
    </location>
</feature>
<evidence type="ECO:0000259" key="6">
    <source>
        <dbReference type="Pfam" id="PF13178"/>
    </source>
</evidence>
<protein>
    <submittedName>
        <fullName evidence="7">IQ motif, EF-hand binding site</fullName>
    </submittedName>
</protein>
<dbReference type="Gene3D" id="1.20.5.190">
    <property type="match status" value="1"/>
</dbReference>
<reference evidence="8" key="1">
    <citation type="submission" date="2016-06" db="EMBL/GenBank/DDBJ databases">
        <title>Parallel loss of symbiosis genes in relatives of nitrogen-fixing non-legume Parasponia.</title>
        <authorList>
            <person name="Van Velzen R."/>
            <person name="Holmer R."/>
            <person name="Bu F."/>
            <person name="Rutten L."/>
            <person name="Van Zeijl A."/>
            <person name="Liu W."/>
            <person name="Santuari L."/>
            <person name="Cao Q."/>
            <person name="Sharma T."/>
            <person name="Shen D."/>
            <person name="Roswanjaya Y."/>
            <person name="Wardhani T."/>
            <person name="Kalhor M.S."/>
            <person name="Jansen J."/>
            <person name="Van den Hoogen J."/>
            <person name="Gungor B."/>
            <person name="Hartog M."/>
            <person name="Hontelez J."/>
            <person name="Verver J."/>
            <person name="Yang W.-C."/>
            <person name="Schijlen E."/>
            <person name="Repin R."/>
            <person name="Schilthuizen M."/>
            <person name="Schranz E."/>
            <person name="Heidstra R."/>
            <person name="Miyata K."/>
            <person name="Fedorova E."/>
            <person name="Kohlen W."/>
            <person name="Bisseling T."/>
            <person name="Smit S."/>
            <person name="Geurts R."/>
        </authorList>
    </citation>
    <scope>NUCLEOTIDE SEQUENCE [LARGE SCALE GENOMIC DNA]</scope>
    <source>
        <strain evidence="8">cv. WU1-14</strain>
    </source>
</reference>
<comment type="subunit">
    <text evidence="3">Binds to multiple calmodulin (CaM) in the presence of Ca(2+) and CaM-like proteins.</text>
</comment>
<dbReference type="EMBL" id="JXTB01000048">
    <property type="protein sequence ID" value="PON70768.1"/>
    <property type="molecule type" value="Genomic_DNA"/>
</dbReference>
<feature type="region of interest" description="Disordered" evidence="5">
    <location>
        <begin position="559"/>
        <end position="767"/>
    </location>
</feature>
<feature type="compositionally biased region" description="Polar residues" evidence="5">
    <location>
        <begin position="737"/>
        <end position="752"/>
    </location>
</feature>
<comment type="caution">
    <text evidence="7">The sequence shown here is derived from an EMBL/GenBank/DDBJ whole genome shotgun (WGS) entry which is preliminary data.</text>
</comment>
<sequence length="767" mass="84686">MGKSTSSCFKIITCGSDSADKDDLEPTENQWPMLLFIRRSEKNRGSLSETEFECDYLINWSWSLFIQMFVMNETITSETGHETGAENEDETSAKLDETVVIAIQTAVRGFLAYRELLKRKSVIKLQAAVRGHLVRRHAVGTLRCVQAIVKMQALVRARHARVSMEEPCQNSDRKKQENLANKLSGVSASIEKLLSNKFARQLLESTPKTKPINVKCDPSKSDSAWKWLERWMSVSSVNAAESKKTVSVTEQQKEEEENFDNKLEESRVEPEVICESVDSKLSVQESVVRSESEDNLITYEADKFDFQGCCSTASSVRDNLEQPQPENTSTSDVKESWVGINSLLNETLQSDVDSQLENNSLQSASGEPETEAEQPKCSMKRLATDELETEGNKFVYGSKKASNPSFIVAQSKFEELSSAVNPDRALSSSYQESGDESHKDTFSFEAHSAIRTNEVVLAESPVHGSKLQVGGSECGTELSVTSTLDSPDRSDIVAMEIEPESKVLEEEICVPNKGMKSLDLEANDGPTIPESSLFYSIPDQPEKLDVAYGDSVSSVVTMDSPRVELKPERDTSDFQRELEQQSQAGVRAHVLSPEASPRSHMTCAESQGTPASQVSVKAKRNRSDQRGSDQNRESLSAIKKSPSNTNHDSGSRSSVEKLPKDQKNGKRRNSFGSPKPDISDQEPRDSSSNSSLPHFMQATESARAKLNANSSPRSSPDVQDREIYVKKRHSLPGANGRQGSPRIQRSTSQAQQGGAKANGIHTSPHIL</sequence>
<dbReference type="PANTHER" id="PTHR32295:SF154">
    <property type="entry name" value="PROTEIN IQ-DOMAIN 32"/>
    <property type="match status" value="1"/>
</dbReference>
<dbReference type="InterPro" id="IPR000048">
    <property type="entry name" value="IQ_motif_EF-hand-BS"/>
</dbReference>
<dbReference type="STRING" id="3476.A0A2P5DBV0"/>
<dbReference type="Pfam" id="PF13178">
    <property type="entry name" value="DUF4005"/>
    <property type="match status" value="1"/>
</dbReference>
<dbReference type="PANTHER" id="PTHR32295">
    <property type="entry name" value="IQ-DOMAIN 5-RELATED"/>
    <property type="match status" value="1"/>
</dbReference>
<feature type="compositionally biased region" description="Basic and acidic residues" evidence="5">
    <location>
        <begin position="654"/>
        <end position="664"/>
    </location>
</feature>
<evidence type="ECO:0000313" key="7">
    <source>
        <dbReference type="EMBL" id="PON70768.1"/>
    </source>
</evidence>
<feature type="region of interest" description="Disordered" evidence="5">
    <location>
        <begin position="357"/>
        <end position="377"/>
    </location>
</feature>
<feature type="region of interest" description="Disordered" evidence="5">
    <location>
        <begin position="418"/>
        <end position="437"/>
    </location>
</feature>
<evidence type="ECO:0000256" key="5">
    <source>
        <dbReference type="SAM" id="MobiDB-lite"/>
    </source>
</evidence>
<organism evidence="7 8">
    <name type="scientific">Parasponia andersonii</name>
    <name type="common">Sponia andersonii</name>
    <dbReference type="NCBI Taxonomy" id="3476"/>
    <lineage>
        <taxon>Eukaryota</taxon>
        <taxon>Viridiplantae</taxon>
        <taxon>Streptophyta</taxon>
        <taxon>Embryophyta</taxon>
        <taxon>Tracheophyta</taxon>
        <taxon>Spermatophyta</taxon>
        <taxon>Magnoliopsida</taxon>
        <taxon>eudicotyledons</taxon>
        <taxon>Gunneridae</taxon>
        <taxon>Pentapetalae</taxon>
        <taxon>rosids</taxon>
        <taxon>fabids</taxon>
        <taxon>Rosales</taxon>
        <taxon>Cannabaceae</taxon>
        <taxon>Parasponia</taxon>
    </lineage>
</organism>
<feature type="compositionally biased region" description="Basic and acidic residues" evidence="5">
    <location>
        <begin position="561"/>
        <end position="579"/>
    </location>
</feature>
<dbReference type="InterPro" id="IPR025064">
    <property type="entry name" value="DUF4005"/>
</dbReference>
<dbReference type="InterPro" id="IPR027417">
    <property type="entry name" value="P-loop_NTPase"/>
</dbReference>
<dbReference type="Pfam" id="PF00612">
    <property type="entry name" value="IQ"/>
    <property type="match status" value="1"/>
</dbReference>
<dbReference type="OrthoDB" id="1747078at2759"/>
<accession>A0A2P5DBV0</accession>
<keyword evidence="8" id="KW-1185">Reference proteome</keyword>
<feature type="compositionally biased region" description="Polar residues" evidence="5">
    <location>
        <begin position="604"/>
        <end position="615"/>
    </location>
</feature>
<dbReference type="SMART" id="SM00015">
    <property type="entry name" value="IQ"/>
    <property type="match status" value="2"/>
</dbReference>
<dbReference type="GO" id="GO:0005516">
    <property type="term" value="F:calmodulin binding"/>
    <property type="evidence" value="ECO:0007669"/>
    <property type="project" value="UniProtKB-KW"/>
</dbReference>
<evidence type="ECO:0000313" key="8">
    <source>
        <dbReference type="Proteomes" id="UP000237105"/>
    </source>
</evidence>
<comment type="similarity">
    <text evidence="2">Belongs to the IQD family.</text>
</comment>
<dbReference type="Proteomes" id="UP000237105">
    <property type="component" value="Unassembled WGS sequence"/>
</dbReference>
<dbReference type="AlphaFoldDB" id="A0A2P5DBV0"/>
<evidence type="ECO:0000256" key="3">
    <source>
        <dbReference type="ARBA" id="ARBA00024378"/>
    </source>
</evidence>
<feature type="region of interest" description="Disordered" evidence="5">
    <location>
        <begin position="242"/>
        <end position="264"/>
    </location>
</feature>
<keyword evidence="1" id="KW-0112">Calmodulin-binding</keyword>
<dbReference type="PROSITE" id="PS50096">
    <property type="entry name" value="IQ"/>
    <property type="match status" value="2"/>
</dbReference>
<feature type="compositionally biased region" description="Polar residues" evidence="5">
    <location>
        <begin position="707"/>
        <end position="717"/>
    </location>
</feature>
<feature type="compositionally biased region" description="Basic and acidic residues" evidence="5">
    <location>
        <begin position="621"/>
        <end position="632"/>
    </location>
</feature>
<name>A0A2P5DBV0_PARAD</name>
<gene>
    <name evidence="7" type="ORF">PanWU01x14_077940</name>
</gene>
<evidence type="ECO:0000256" key="4">
    <source>
        <dbReference type="ARBA" id="ARBA00045534"/>
    </source>
</evidence>
<feature type="compositionally biased region" description="Polar residues" evidence="5">
    <location>
        <begin position="641"/>
        <end position="653"/>
    </location>
</feature>
<dbReference type="SUPFAM" id="SSF52540">
    <property type="entry name" value="P-loop containing nucleoside triphosphate hydrolases"/>
    <property type="match status" value="1"/>
</dbReference>
<evidence type="ECO:0000256" key="1">
    <source>
        <dbReference type="ARBA" id="ARBA00022860"/>
    </source>
</evidence>
<evidence type="ECO:0000256" key="2">
    <source>
        <dbReference type="ARBA" id="ARBA00024341"/>
    </source>
</evidence>
<comment type="function">
    <text evidence="4">May be involved in cooperative interactions with calmodulins or calmodulin-like proteins. Recruits calmodulin proteins to microtubules, thus being a potential scaffold in cellular signaling and trafficking. May associate with nucleic acids and regulate gene expression at the transcriptional or post-transcriptional level.</text>
</comment>
<proteinExistence type="inferred from homology"/>